<dbReference type="InterPro" id="IPR013486">
    <property type="entry name" value="SpoIID/LytB"/>
</dbReference>
<dbReference type="NCBIfam" id="TIGR02669">
    <property type="entry name" value="SpoIID_LytB"/>
    <property type="match status" value="1"/>
</dbReference>
<proteinExistence type="predicted"/>
<dbReference type="PANTHER" id="PTHR44103:SF1">
    <property type="entry name" value="PROPROTEIN CONVERTASE P"/>
    <property type="match status" value="1"/>
</dbReference>
<dbReference type="InterPro" id="IPR013693">
    <property type="entry name" value="SpoIID/LytB_N"/>
</dbReference>
<dbReference type="Gene3D" id="2.130.10.130">
    <property type="entry name" value="Integrin alpha, N-terminal"/>
    <property type="match status" value="1"/>
</dbReference>
<gene>
    <name evidence="4" type="ORF">BJ986_002142</name>
</gene>
<feature type="domain" description="Sporulation stage II protein D amidase enhancer LytB N-terminal" evidence="3">
    <location>
        <begin position="244"/>
        <end position="333"/>
    </location>
</feature>
<evidence type="ECO:0000256" key="1">
    <source>
        <dbReference type="ARBA" id="ARBA00022729"/>
    </source>
</evidence>
<reference evidence="4 5" key="1">
    <citation type="submission" date="2020-07" db="EMBL/GenBank/DDBJ databases">
        <title>Sequencing the genomes of 1000 actinobacteria strains.</title>
        <authorList>
            <person name="Klenk H.-P."/>
        </authorList>
    </citation>
    <scope>NUCLEOTIDE SEQUENCE [LARGE SCALE GENOMIC DNA]</scope>
    <source>
        <strain evidence="4 5">DSM 23987</strain>
    </source>
</reference>
<evidence type="ECO:0000259" key="3">
    <source>
        <dbReference type="Pfam" id="PF08486"/>
    </source>
</evidence>
<dbReference type="SUPFAM" id="SSF69318">
    <property type="entry name" value="Integrin alpha N-terminal domain"/>
    <property type="match status" value="1"/>
</dbReference>
<dbReference type="InterPro" id="IPR028994">
    <property type="entry name" value="Integrin_alpha_N"/>
</dbReference>
<accession>A0A852WN48</accession>
<dbReference type="Pfam" id="PF13517">
    <property type="entry name" value="FG-GAP_3"/>
    <property type="match status" value="2"/>
</dbReference>
<comment type="caution">
    <text evidence="4">The sequence shown here is derived from an EMBL/GenBank/DDBJ whole genome shotgun (WGS) entry which is preliminary data.</text>
</comment>
<dbReference type="InterPro" id="IPR013517">
    <property type="entry name" value="FG-GAP"/>
</dbReference>
<dbReference type="PANTHER" id="PTHR44103">
    <property type="entry name" value="PROPROTEIN CONVERTASE P"/>
    <property type="match status" value="1"/>
</dbReference>
<keyword evidence="5" id="KW-1185">Reference proteome</keyword>
<evidence type="ECO:0000256" key="2">
    <source>
        <dbReference type="SAM" id="SignalP"/>
    </source>
</evidence>
<dbReference type="Pfam" id="PF08486">
    <property type="entry name" value="SpoIID"/>
    <property type="match status" value="1"/>
</dbReference>
<dbReference type="AlphaFoldDB" id="A0A852WN48"/>
<organism evidence="4 5">
    <name type="scientific">Pedococcus badiiscoriae</name>
    <dbReference type="NCBI Taxonomy" id="642776"/>
    <lineage>
        <taxon>Bacteria</taxon>
        <taxon>Bacillati</taxon>
        <taxon>Actinomycetota</taxon>
        <taxon>Actinomycetes</taxon>
        <taxon>Micrococcales</taxon>
        <taxon>Intrasporangiaceae</taxon>
        <taxon>Pedococcus</taxon>
    </lineage>
</organism>
<protein>
    <submittedName>
        <fullName evidence="4">SpoIID/LytB domain protein</fullName>
    </submittedName>
</protein>
<feature type="chain" id="PRO_5032273151" evidence="2">
    <location>
        <begin position="39"/>
        <end position="698"/>
    </location>
</feature>
<dbReference type="RefSeq" id="WP_179421976.1">
    <property type="nucleotide sequence ID" value="NZ_JACCAB010000001.1"/>
</dbReference>
<sequence length="698" mass="73135">MNVKNVRLRHVRSRAAAAMGAVALAAPFVLAAASPAAAAETYLRPASGVFPIDGRGFGHGHGMSQYGAKGAAEGQTGRPGLTWPDIMAFYYPGTTIGDIGGTGNNPLLRVRLVGQTTLPVVAQSGLRVTLDPTAAGGGWHVLPPTVTQGGQTHPVESWDVAYFKDTNPAAPDYSGWYLRFRWVGSTGFLNYQKAPATAPNTARSTAFDNPSTGMLRKGTSTKYSTYRGELRHVHALSKAGSKWTVTVVDALPMESYLRDVVPNEMPASWSREAVRSQAVASRTYADYDRLHAPPSRAYDTCDTTSCQVMKPVETEQATSDAAVIATAGKTVKYQGSSAYAQFSASNGGYMLDGGHPYLVSKPDPYDTFTWTNTASATTIEQSWPSIGRLISLSLTRDGHGAWGGRVTSVDIRGSSTTVTVSGNEFAYAMGFMSSFFKPRSTRVSAPSFPKDTTSDGRADVVAAVTATSQLRVYPGRGGGAFSTPVIDSGTVVNPAKAFMAGTWDTGSVADLMAVAPDGSLQWFRGKGNGTFGPPVTLGTGYGGYTLMSGVGDLNGDGGTDVVGRRSDGALMLLAGDGQGGLLGQSVIGTGWDGFTTIFSPGDFNGDGRTDLMGIDGAGNLRLYRGVGNGTFQTAILVGWGWSSFTSVSSPGDFDGDGKADVLCRRADGSLWLYPGNGAGGWGRARQIGTGWSGLTILR</sequence>
<keyword evidence="1 2" id="KW-0732">Signal</keyword>
<dbReference type="Proteomes" id="UP000573599">
    <property type="component" value="Unassembled WGS sequence"/>
</dbReference>
<dbReference type="GO" id="GO:0030435">
    <property type="term" value="P:sporulation resulting in formation of a cellular spore"/>
    <property type="evidence" value="ECO:0007669"/>
    <property type="project" value="InterPro"/>
</dbReference>
<name>A0A852WN48_9MICO</name>
<evidence type="ECO:0000313" key="5">
    <source>
        <dbReference type="Proteomes" id="UP000573599"/>
    </source>
</evidence>
<feature type="signal peptide" evidence="2">
    <location>
        <begin position="1"/>
        <end position="38"/>
    </location>
</feature>
<evidence type="ECO:0000313" key="4">
    <source>
        <dbReference type="EMBL" id="NYG07655.1"/>
    </source>
</evidence>
<dbReference type="EMBL" id="JACCAB010000001">
    <property type="protein sequence ID" value="NYG07655.1"/>
    <property type="molecule type" value="Genomic_DNA"/>
</dbReference>